<dbReference type="AlphaFoldDB" id="A0A0G4IT07"/>
<dbReference type="InterPro" id="IPR058920">
    <property type="entry name" value="PAP-OAS1-bd-rel"/>
</dbReference>
<gene>
    <name evidence="3" type="ORF">PBRA_006388</name>
</gene>
<dbReference type="STRING" id="37360.A0A0G4IT07"/>
<name>A0A0G4IT07_PLABS</name>
<evidence type="ECO:0000256" key="1">
    <source>
        <dbReference type="SAM" id="MobiDB-lite"/>
    </source>
</evidence>
<feature type="domain" description="PAP/OAS1 substrate-binding-related" evidence="2">
    <location>
        <begin position="258"/>
        <end position="339"/>
    </location>
</feature>
<dbReference type="InterPro" id="IPR043519">
    <property type="entry name" value="NT_sf"/>
</dbReference>
<sequence>MRRGSVHGLIVDPTWAPPTPALDYGLSPEVKQSTMSSLWSATSHIPFDVWVAASITPGTPSLPKRVDRFAGTRSSVPRPATGPAPPASKTDPMLTEALSTPSLKAAVDELLAALRPTQLALDHREKVITFVQLVLSATLGVKVVPHGSFALRTFLPDSDINLSAFFTRNHDKSWFQRVIRALSSDTTDSVDPFVRGPQHRLHQMAHPTVGVNAASFRTAPDGTRSIRITVNGIPIEIGCNQGHSVAMTAFFEDADRRIGRNHLLKRTLLLAKLWLDNDARVGHVLPSAAISVAVLRVFAAADGKDIDTPLHGMIRALDALHDTDWDHDVFTILGPLPLQHPQNLYGLLVHAGCGLTWQSRHVEMLSLAYGSRSPIDAAFLAKHSEDFRVPPDLKKDDDGNLLWMRPAAMNVMDPLDTSANITARVSRADRDDIRHAIGNSLSLLKRELRHWAVLGATGVQPDASDFVRATFHRSVSRYQTLLAMYARLSNKESLSASTPDDSVLQANVSEHSSAGLHRAVLD</sequence>
<evidence type="ECO:0000313" key="3">
    <source>
        <dbReference type="EMBL" id="CEO98274.1"/>
    </source>
</evidence>
<protein>
    <recommendedName>
        <fullName evidence="2">PAP/OAS1 substrate-binding-related domain-containing protein</fullName>
    </recommendedName>
</protein>
<reference evidence="3 4" key="1">
    <citation type="submission" date="2015-02" db="EMBL/GenBank/DDBJ databases">
        <authorList>
            <person name="Chooi Y.-H."/>
        </authorList>
    </citation>
    <scope>NUCLEOTIDE SEQUENCE [LARGE SCALE GENOMIC DNA]</scope>
    <source>
        <strain evidence="3">E3</strain>
    </source>
</reference>
<keyword evidence="4" id="KW-1185">Reference proteome</keyword>
<evidence type="ECO:0000313" key="4">
    <source>
        <dbReference type="Proteomes" id="UP000039324"/>
    </source>
</evidence>
<dbReference type="Proteomes" id="UP000039324">
    <property type="component" value="Unassembled WGS sequence"/>
</dbReference>
<dbReference type="PANTHER" id="PTHR45979:SF30">
    <property type="entry name" value="NUCLEOTIDYLTRANSFERASE"/>
    <property type="match status" value="1"/>
</dbReference>
<dbReference type="Pfam" id="PF26180">
    <property type="entry name" value="PAP-OAS1"/>
    <property type="match status" value="1"/>
</dbReference>
<dbReference type="OMA" id="KRELRHW"/>
<dbReference type="InterPro" id="IPR058921">
    <property type="entry name" value="PAP/OAS1-rel"/>
</dbReference>
<proteinExistence type="predicted"/>
<dbReference type="OrthoDB" id="273917at2759"/>
<feature type="region of interest" description="Disordered" evidence="1">
    <location>
        <begin position="62"/>
        <end position="94"/>
    </location>
</feature>
<accession>A0A0G4IT07</accession>
<dbReference type="SUPFAM" id="SSF81301">
    <property type="entry name" value="Nucleotidyltransferase"/>
    <property type="match status" value="1"/>
</dbReference>
<evidence type="ECO:0000259" key="2">
    <source>
        <dbReference type="Pfam" id="PF26180"/>
    </source>
</evidence>
<dbReference type="PANTHER" id="PTHR45979">
    <property type="entry name" value="PAP/OAS1 SUBSTRATE-BINDING DOMAIN SUPERFAMILY"/>
    <property type="match status" value="1"/>
</dbReference>
<dbReference type="EMBL" id="CDSF01000083">
    <property type="protein sequence ID" value="CEO98274.1"/>
    <property type="molecule type" value="Genomic_DNA"/>
</dbReference>
<organism evidence="3 4">
    <name type="scientific">Plasmodiophora brassicae</name>
    <name type="common">Clubroot disease agent</name>
    <dbReference type="NCBI Taxonomy" id="37360"/>
    <lineage>
        <taxon>Eukaryota</taxon>
        <taxon>Sar</taxon>
        <taxon>Rhizaria</taxon>
        <taxon>Endomyxa</taxon>
        <taxon>Phytomyxea</taxon>
        <taxon>Plasmodiophorida</taxon>
        <taxon>Plasmodiophoridae</taxon>
        <taxon>Plasmodiophora</taxon>
    </lineage>
</organism>